<evidence type="ECO:0000313" key="2">
    <source>
        <dbReference type="Proteomes" id="UP000821853"/>
    </source>
</evidence>
<accession>A0A9J6H080</accession>
<dbReference type="VEuPathDB" id="VectorBase:HLOH_055860"/>
<protein>
    <submittedName>
        <fullName evidence="1">Uncharacterized protein</fullName>
    </submittedName>
</protein>
<dbReference type="OrthoDB" id="6477974at2759"/>
<organism evidence="1 2">
    <name type="scientific">Haemaphysalis longicornis</name>
    <name type="common">Bush tick</name>
    <dbReference type="NCBI Taxonomy" id="44386"/>
    <lineage>
        <taxon>Eukaryota</taxon>
        <taxon>Metazoa</taxon>
        <taxon>Ecdysozoa</taxon>
        <taxon>Arthropoda</taxon>
        <taxon>Chelicerata</taxon>
        <taxon>Arachnida</taxon>
        <taxon>Acari</taxon>
        <taxon>Parasitiformes</taxon>
        <taxon>Ixodida</taxon>
        <taxon>Ixodoidea</taxon>
        <taxon>Ixodidae</taxon>
        <taxon>Haemaphysalinae</taxon>
        <taxon>Haemaphysalis</taxon>
    </lineage>
</organism>
<reference evidence="1 2" key="1">
    <citation type="journal article" date="2020" name="Cell">
        <title>Large-Scale Comparative Analyses of Tick Genomes Elucidate Their Genetic Diversity and Vector Capacities.</title>
        <authorList>
            <consortium name="Tick Genome and Microbiome Consortium (TIGMIC)"/>
            <person name="Jia N."/>
            <person name="Wang J."/>
            <person name="Shi W."/>
            <person name="Du L."/>
            <person name="Sun Y."/>
            <person name="Zhan W."/>
            <person name="Jiang J.F."/>
            <person name="Wang Q."/>
            <person name="Zhang B."/>
            <person name="Ji P."/>
            <person name="Bell-Sakyi L."/>
            <person name="Cui X.M."/>
            <person name="Yuan T.T."/>
            <person name="Jiang B.G."/>
            <person name="Yang W.F."/>
            <person name="Lam T.T."/>
            <person name="Chang Q.C."/>
            <person name="Ding S.J."/>
            <person name="Wang X.J."/>
            <person name="Zhu J.G."/>
            <person name="Ruan X.D."/>
            <person name="Zhao L."/>
            <person name="Wei J.T."/>
            <person name="Ye R.Z."/>
            <person name="Que T.C."/>
            <person name="Du C.H."/>
            <person name="Zhou Y.H."/>
            <person name="Cheng J.X."/>
            <person name="Dai P.F."/>
            <person name="Guo W.B."/>
            <person name="Han X.H."/>
            <person name="Huang E.J."/>
            <person name="Li L.F."/>
            <person name="Wei W."/>
            <person name="Gao Y.C."/>
            <person name="Liu J.Z."/>
            <person name="Shao H.Z."/>
            <person name="Wang X."/>
            <person name="Wang C.C."/>
            <person name="Yang T.C."/>
            <person name="Huo Q.B."/>
            <person name="Li W."/>
            <person name="Chen H.Y."/>
            <person name="Chen S.E."/>
            <person name="Zhou L.G."/>
            <person name="Ni X.B."/>
            <person name="Tian J.H."/>
            <person name="Sheng Y."/>
            <person name="Liu T."/>
            <person name="Pan Y.S."/>
            <person name="Xia L.Y."/>
            <person name="Li J."/>
            <person name="Zhao F."/>
            <person name="Cao W.C."/>
        </authorList>
    </citation>
    <scope>NUCLEOTIDE SEQUENCE [LARGE SCALE GENOMIC DNA]</scope>
    <source>
        <strain evidence="1">HaeL-2018</strain>
    </source>
</reference>
<comment type="caution">
    <text evidence="1">The sequence shown here is derived from an EMBL/GenBank/DDBJ whole genome shotgun (WGS) entry which is preliminary data.</text>
</comment>
<name>A0A9J6H080_HAELO</name>
<dbReference type="AlphaFoldDB" id="A0A9J6H080"/>
<keyword evidence="2" id="KW-1185">Reference proteome</keyword>
<proteinExistence type="predicted"/>
<dbReference type="EMBL" id="JABSTR010000010">
    <property type="protein sequence ID" value="KAH9380079.1"/>
    <property type="molecule type" value="Genomic_DNA"/>
</dbReference>
<dbReference type="Proteomes" id="UP000821853">
    <property type="component" value="Chromosome 8"/>
</dbReference>
<gene>
    <name evidence="1" type="ORF">HPB48_011162</name>
</gene>
<evidence type="ECO:0000313" key="1">
    <source>
        <dbReference type="EMBL" id="KAH9380079.1"/>
    </source>
</evidence>
<sequence length="133" mass="14671">MSLQRIFPLREHCFNACLTSAESFLLGDDSTCLDSLALQLAVTSACADEYVALLGCNAIETAFHVRDMPAFSTDLVDFIRPRFMPDLKSLFNYLLKFHHLPVLPNVIILHGLEAYIGEASEVLASSALATFMS</sequence>